<dbReference type="EMBL" id="JAWDGP010002890">
    <property type="protein sequence ID" value="KAK3779009.1"/>
    <property type="molecule type" value="Genomic_DNA"/>
</dbReference>
<evidence type="ECO:0000256" key="1">
    <source>
        <dbReference type="SAM" id="MobiDB-lite"/>
    </source>
</evidence>
<evidence type="ECO:0000313" key="2">
    <source>
        <dbReference type="EMBL" id="KAK3779009.1"/>
    </source>
</evidence>
<accession>A0AAE1DQD4</accession>
<comment type="caution">
    <text evidence="2">The sequence shown here is derived from an EMBL/GenBank/DDBJ whole genome shotgun (WGS) entry which is preliminary data.</text>
</comment>
<dbReference type="AlphaFoldDB" id="A0AAE1DQD4"/>
<keyword evidence="3" id="KW-1185">Reference proteome</keyword>
<gene>
    <name evidence="2" type="ORF">RRG08_034267</name>
</gene>
<feature type="region of interest" description="Disordered" evidence="1">
    <location>
        <begin position="36"/>
        <end position="68"/>
    </location>
</feature>
<reference evidence="2" key="1">
    <citation type="journal article" date="2023" name="G3 (Bethesda)">
        <title>A reference genome for the long-term kleptoplast-retaining sea slug Elysia crispata morphotype clarki.</title>
        <authorList>
            <person name="Eastman K.E."/>
            <person name="Pendleton A.L."/>
            <person name="Shaikh M.A."/>
            <person name="Suttiyut T."/>
            <person name="Ogas R."/>
            <person name="Tomko P."/>
            <person name="Gavelis G."/>
            <person name="Widhalm J.R."/>
            <person name="Wisecaver J.H."/>
        </authorList>
    </citation>
    <scope>NUCLEOTIDE SEQUENCE</scope>
    <source>
        <strain evidence="2">ECLA1</strain>
    </source>
</reference>
<dbReference type="Proteomes" id="UP001283361">
    <property type="component" value="Unassembled WGS sequence"/>
</dbReference>
<evidence type="ECO:0000313" key="3">
    <source>
        <dbReference type="Proteomes" id="UP001283361"/>
    </source>
</evidence>
<proteinExistence type="predicted"/>
<name>A0AAE1DQD4_9GAST</name>
<organism evidence="2 3">
    <name type="scientific">Elysia crispata</name>
    <name type="common">lettuce slug</name>
    <dbReference type="NCBI Taxonomy" id="231223"/>
    <lineage>
        <taxon>Eukaryota</taxon>
        <taxon>Metazoa</taxon>
        <taxon>Spiralia</taxon>
        <taxon>Lophotrochozoa</taxon>
        <taxon>Mollusca</taxon>
        <taxon>Gastropoda</taxon>
        <taxon>Heterobranchia</taxon>
        <taxon>Euthyneura</taxon>
        <taxon>Panpulmonata</taxon>
        <taxon>Sacoglossa</taxon>
        <taxon>Placobranchoidea</taxon>
        <taxon>Plakobranchidae</taxon>
        <taxon>Elysia</taxon>
    </lineage>
</organism>
<protein>
    <submittedName>
        <fullName evidence="2">Uncharacterized protein</fullName>
    </submittedName>
</protein>
<sequence length="112" mass="12054">MDSVKNQCRNLFIPSSACHDLEAIKFCLCQSLAAKSKDNGSGGNAHSLRKAAVMTQSGEHLAPEARFGTSPLPNHCSLLLTSHLRQNGRINLISSKRRALVQSTTSVHVSAQ</sequence>